<dbReference type="InterPro" id="IPR027417">
    <property type="entry name" value="P-loop_NTPase"/>
</dbReference>
<feature type="domain" description="Helicase ATP-binding" evidence="12">
    <location>
        <begin position="275"/>
        <end position="434"/>
    </location>
</feature>
<proteinExistence type="inferred from homology"/>
<dbReference type="PANTHER" id="PTHR30195">
    <property type="entry name" value="TYPE I SITE-SPECIFIC DEOXYRIBONUCLEASE PROTEIN SUBUNIT M AND R"/>
    <property type="match status" value="1"/>
</dbReference>
<dbReference type="Gene3D" id="3.90.1570.50">
    <property type="match status" value="1"/>
</dbReference>
<dbReference type="InterPro" id="IPR007409">
    <property type="entry name" value="Restrct_endonuc_type1_HsdR_N"/>
</dbReference>
<dbReference type="PROSITE" id="PS51192">
    <property type="entry name" value="HELICASE_ATP_BIND_1"/>
    <property type="match status" value="1"/>
</dbReference>
<dbReference type="Proteomes" id="UP000184512">
    <property type="component" value="Unassembled WGS sequence"/>
</dbReference>
<dbReference type="SMART" id="SM00487">
    <property type="entry name" value="DEXDc"/>
    <property type="match status" value="1"/>
</dbReference>
<keyword evidence="10 11" id="KW-0238">DNA-binding</keyword>
<name>A0A1M6FM87_9ACTN</name>
<evidence type="ECO:0000256" key="1">
    <source>
        <dbReference type="ARBA" id="ARBA00000851"/>
    </source>
</evidence>
<protein>
    <recommendedName>
        <fullName evidence="11">Type I restriction enzyme endonuclease subunit</fullName>
        <shortName evidence="11">R protein</shortName>
        <ecNumber evidence="11">3.1.21.3</ecNumber>
    </recommendedName>
</protein>
<dbReference type="PANTHER" id="PTHR30195:SF15">
    <property type="entry name" value="TYPE I RESTRICTION ENZYME HINDI ENDONUCLEASE SUBUNIT"/>
    <property type="match status" value="1"/>
</dbReference>
<evidence type="ECO:0000256" key="9">
    <source>
        <dbReference type="ARBA" id="ARBA00022840"/>
    </source>
</evidence>
<dbReference type="InterPro" id="IPR055180">
    <property type="entry name" value="HsdR_RecA-like_helicase_dom_2"/>
</dbReference>
<dbReference type="GO" id="GO:0009307">
    <property type="term" value="P:DNA restriction-modification system"/>
    <property type="evidence" value="ECO:0007669"/>
    <property type="project" value="UniProtKB-KW"/>
</dbReference>
<gene>
    <name evidence="13" type="ORF">SAMN02745244_01480</name>
</gene>
<comment type="similarity">
    <text evidence="2 11">Belongs to the HsdR family.</text>
</comment>
<dbReference type="GO" id="GO:0005524">
    <property type="term" value="F:ATP binding"/>
    <property type="evidence" value="ECO:0007669"/>
    <property type="project" value="UniProtKB-KW"/>
</dbReference>
<dbReference type="RefSeq" id="WP_073186896.1">
    <property type="nucleotide sequence ID" value="NZ_FQZG01000022.1"/>
</dbReference>
<dbReference type="OrthoDB" id="9758243at2"/>
<evidence type="ECO:0000313" key="14">
    <source>
        <dbReference type="Proteomes" id="UP000184512"/>
    </source>
</evidence>
<evidence type="ECO:0000256" key="10">
    <source>
        <dbReference type="ARBA" id="ARBA00023125"/>
    </source>
</evidence>
<keyword evidence="4" id="KW-0540">Nuclease</keyword>
<dbReference type="InterPro" id="IPR014001">
    <property type="entry name" value="Helicase_ATP-bd"/>
</dbReference>
<evidence type="ECO:0000256" key="2">
    <source>
        <dbReference type="ARBA" id="ARBA00008598"/>
    </source>
</evidence>
<evidence type="ECO:0000256" key="11">
    <source>
        <dbReference type="RuleBase" id="RU364115"/>
    </source>
</evidence>
<dbReference type="GO" id="GO:0003677">
    <property type="term" value="F:DNA binding"/>
    <property type="evidence" value="ECO:0007669"/>
    <property type="project" value="UniProtKB-KW"/>
</dbReference>
<evidence type="ECO:0000256" key="4">
    <source>
        <dbReference type="ARBA" id="ARBA00022722"/>
    </source>
</evidence>
<keyword evidence="8 11" id="KW-0378">Hydrolase</keyword>
<dbReference type="InterPro" id="IPR051268">
    <property type="entry name" value="Type-I_R_enzyme_R_subunit"/>
</dbReference>
<organism evidence="13 14">
    <name type="scientific">Tessaracoccus bendigoensis DSM 12906</name>
    <dbReference type="NCBI Taxonomy" id="1123357"/>
    <lineage>
        <taxon>Bacteria</taxon>
        <taxon>Bacillati</taxon>
        <taxon>Actinomycetota</taxon>
        <taxon>Actinomycetes</taxon>
        <taxon>Propionibacteriales</taxon>
        <taxon>Propionibacteriaceae</taxon>
        <taxon>Tessaracoccus</taxon>
    </lineage>
</organism>
<dbReference type="InterPro" id="IPR004473">
    <property type="entry name" value="Restrct_endonuc_typeI_HsdR"/>
</dbReference>
<evidence type="ECO:0000256" key="8">
    <source>
        <dbReference type="ARBA" id="ARBA00022801"/>
    </source>
</evidence>
<dbReference type="NCBIfam" id="TIGR00348">
    <property type="entry name" value="hsdR"/>
    <property type="match status" value="1"/>
</dbReference>
<sequence length="1004" mass="112472">MAFDEKHTVQDWLVKRLVGLGWTYEPATHLQRSNTDVLIEEDLMEALVVLNPAIGADEERLDEALPRIRGAVTAASTDGLVVANERLVTFMRGDVNHRYIGTPHDVPLRLVDVDDLANNTYVVSDEVVFGPPGDERRYDVVLFINGLPVVVIEAKTPVKSSVTWLKGAKDIADVYAPEGPSFFAPNVLCASTDGKEFHYGAIGQPATEWLMWGSTQDPYDLDGLPRVERSVDLLLTPQSILSILRDFTLFEDAESGKRKLIPRYPQVEAVEAIHERVISGGDRGLIWHYQGTGKTLLMGFAAVRLLHDPEVGDPTVLVVLDRLDLVEQVARQFKTTGLPMLKVAETTAQLSQMLRDDHRGIVVTTIFRFEDAGVLNDRQNIIVMVDEAHRTQEGSLGERMRTALPNARFFGLTGTPISHKDKNTFKLFGSDTDPGYVLNTYSMERSIADGASVPVHVETRLVEWHLDKEAMEAEFDALAQEEDLTEEERDVLVRKGGTVKTVLLNPDRITAVCTDILDHFTAKVAPLGMKAQVVAYDRDLVVLYEQELNRLIAERGLDLTTQVVMTVGGKDDKQEWKTYELTRAQEAVVKREFNKVGQPPTFLVVTAKLLTGFDAPIEQVMYLDRPLTRHTLFQAITRTNRRFTNPVTGQEKHNGLVVDYIGLGPAIAAALKAADPEAGGKRPVDVAELIPEFLARLAQTFQRFEGIDLVDSSYEALMAAMERIKGQEEKARFWRDFTGVQTLWELLAPRDELDEHEPLYKWLAQVYEASKPGKASEDILWERLGAKTLALVHGHMSNIKVTGTGLEEVIVDPDSIERLRKLAEQGELDIDPERDLLKDPVTLEEVFDTIDARVQRRLKESGGHEVYKTLAEKIERLRKQAAQSASDTIEFLKKALDVAKTAVQAERLEEDGDLDAAVTLLDPNIGALTQIVNEYKPADTPVIVDDVVRDIDTIVKQVSYSGWTQDQGGDRTVRKELRQVLKKYRLPLTGDLFDRAYAYIRENY</sequence>
<evidence type="ECO:0000256" key="3">
    <source>
        <dbReference type="ARBA" id="ARBA00011296"/>
    </source>
</evidence>
<dbReference type="STRING" id="1123357.SAMN02745244_01480"/>
<comment type="subunit">
    <text evidence="3 11">The type I restriction/modification system is composed of three polypeptides R, M and S.</text>
</comment>
<comment type="catalytic activity">
    <reaction evidence="1 11">
        <text>Endonucleolytic cleavage of DNA to give random double-stranded fragments with terminal 5'-phosphates, ATP is simultaneously hydrolyzed.</text>
        <dbReference type="EC" id="3.1.21.3"/>
    </reaction>
</comment>
<evidence type="ECO:0000256" key="5">
    <source>
        <dbReference type="ARBA" id="ARBA00022741"/>
    </source>
</evidence>
<dbReference type="Gene3D" id="3.40.50.300">
    <property type="entry name" value="P-loop containing nucleotide triphosphate hydrolases"/>
    <property type="match status" value="2"/>
</dbReference>
<dbReference type="GO" id="GO:0009035">
    <property type="term" value="F:type I site-specific deoxyribonuclease activity"/>
    <property type="evidence" value="ECO:0007669"/>
    <property type="project" value="UniProtKB-EC"/>
</dbReference>
<dbReference type="EC" id="3.1.21.3" evidence="11"/>
<keyword evidence="5 11" id="KW-0547">Nucleotide-binding</keyword>
<dbReference type="CDD" id="cd22332">
    <property type="entry name" value="HsdR_N"/>
    <property type="match status" value="1"/>
</dbReference>
<evidence type="ECO:0000256" key="7">
    <source>
        <dbReference type="ARBA" id="ARBA00022759"/>
    </source>
</evidence>
<dbReference type="InterPro" id="IPR040980">
    <property type="entry name" value="SWI2_SNF2"/>
</dbReference>
<evidence type="ECO:0000259" key="12">
    <source>
        <dbReference type="PROSITE" id="PS51192"/>
    </source>
</evidence>
<keyword evidence="7" id="KW-0255">Endonuclease</keyword>
<dbReference type="EMBL" id="FQZG01000022">
    <property type="protein sequence ID" value="SHI98807.1"/>
    <property type="molecule type" value="Genomic_DNA"/>
</dbReference>
<evidence type="ECO:0000313" key="13">
    <source>
        <dbReference type="EMBL" id="SHI98807.1"/>
    </source>
</evidence>
<keyword evidence="14" id="KW-1185">Reference proteome</keyword>
<reference evidence="13 14" key="1">
    <citation type="submission" date="2016-11" db="EMBL/GenBank/DDBJ databases">
        <authorList>
            <person name="Jaros S."/>
            <person name="Januszkiewicz K."/>
            <person name="Wedrychowicz H."/>
        </authorList>
    </citation>
    <scope>NUCLEOTIDE SEQUENCE [LARGE SCALE GENOMIC DNA]</scope>
    <source>
        <strain evidence="13 14">DSM 12906</strain>
    </source>
</reference>
<dbReference type="AlphaFoldDB" id="A0A1M6FM87"/>
<dbReference type="Pfam" id="PF22679">
    <property type="entry name" value="T1R_D3-like"/>
    <property type="match status" value="1"/>
</dbReference>
<dbReference type="Pfam" id="PF18766">
    <property type="entry name" value="SWI2_SNF2"/>
    <property type="match status" value="1"/>
</dbReference>
<dbReference type="CDD" id="cd18800">
    <property type="entry name" value="SF2_C_EcoR124I-like"/>
    <property type="match status" value="1"/>
</dbReference>
<evidence type="ECO:0000256" key="6">
    <source>
        <dbReference type="ARBA" id="ARBA00022747"/>
    </source>
</evidence>
<comment type="function">
    <text evidence="11">Subunit R is required for both nuclease and ATPase activities, but not for modification.</text>
</comment>
<keyword evidence="9 11" id="KW-0067">ATP-binding</keyword>
<accession>A0A1M6FM87</accession>
<dbReference type="SUPFAM" id="SSF52540">
    <property type="entry name" value="P-loop containing nucleoside triphosphate hydrolases"/>
    <property type="match status" value="1"/>
</dbReference>
<keyword evidence="6 11" id="KW-0680">Restriction system</keyword>
<dbReference type="Pfam" id="PF04313">
    <property type="entry name" value="HSDR_N"/>
    <property type="match status" value="1"/>
</dbReference>